<dbReference type="EMBL" id="JAGGJR010000002">
    <property type="protein sequence ID" value="MBP1871604.1"/>
    <property type="molecule type" value="Genomic_DNA"/>
</dbReference>
<protein>
    <submittedName>
        <fullName evidence="1">Septum site-determining protein MinC</fullName>
    </submittedName>
</protein>
<evidence type="ECO:0000313" key="2">
    <source>
        <dbReference type="Proteomes" id="UP000823773"/>
    </source>
</evidence>
<dbReference type="Proteomes" id="UP000823773">
    <property type="component" value="Unassembled WGS sequence"/>
</dbReference>
<reference evidence="1" key="1">
    <citation type="submission" date="2021-03" db="EMBL/GenBank/DDBJ databases">
        <title>Genomic Encyclopedia of Type Strains, Phase IV (KMG-IV): sequencing the most valuable type-strain genomes for metagenomic binning, comparative biology and taxonomic classification.</title>
        <authorList>
            <person name="Goeker M."/>
        </authorList>
    </citation>
    <scope>NUCLEOTIDE SEQUENCE</scope>
    <source>
        <strain evidence="1">DSM 18131</strain>
    </source>
</reference>
<gene>
    <name evidence="1" type="ORF">J2Z19_001316</name>
</gene>
<name>A0ACC5ST68_ENSAD</name>
<proteinExistence type="predicted"/>
<sequence length="358" mass="38347">MQDATTSAAPLNVKGLRSVPEDLGCCGVHAGTSEPSKPEKIAGTDRPASQGSFVFKGRSERDFTACASGVGHGQRTHRRAFSEPACEKRQVVVNLLLTIRRLDPVNEKLTKMIKVLTDPRSIRIKGRSFLSLALSPELPLDQWLTRLDDLAARSAGFFLGRPVVLDIVDLEIDRPQLKGLLDELATRNVRVLGIEGGRPSLFEPGMPPSMRGGRPAPEFEAAAGELIAGETKAHEQVTVIGQETPAARATASIIVREPVRSGQSVIFPEGDVTVIGSVASGAEIIAGGSIHIYGALRGRALAGSVGNTSARIFCRRLEAELLAIDGVYKTADDMAAELRGQSVQLWLEDDSIMAERLN</sequence>
<comment type="caution">
    <text evidence="1">The sequence shown here is derived from an EMBL/GenBank/DDBJ whole genome shotgun (WGS) entry which is preliminary data.</text>
</comment>
<evidence type="ECO:0000313" key="1">
    <source>
        <dbReference type="EMBL" id="MBP1871604.1"/>
    </source>
</evidence>
<accession>A0ACC5ST68</accession>
<organism evidence="1 2">
    <name type="scientific">Ensifer adhaerens</name>
    <name type="common">Sinorhizobium morelense</name>
    <dbReference type="NCBI Taxonomy" id="106592"/>
    <lineage>
        <taxon>Bacteria</taxon>
        <taxon>Pseudomonadati</taxon>
        <taxon>Pseudomonadota</taxon>
        <taxon>Alphaproteobacteria</taxon>
        <taxon>Hyphomicrobiales</taxon>
        <taxon>Rhizobiaceae</taxon>
        <taxon>Sinorhizobium/Ensifer group</taxon>
        <taxon>Ensifer</taxon>
    </lineage>
</organism>
<keyword evidence="2" id="KW-1185">Reference proteome</keyword>